<feature type="binding site" evidence="7">
    <location>
        <position position="125"/>
    </location>
    <ligand>
        <name>(2S)-2-hydroxy-3-oxobutyl phosphate</name>
        <dbReference type="ChEBI" id="CHEBI:58830"/>
    </ligand>
</feature>
<feature type="active site" description="Proton donor" evidence="7">
    <location>
        <position position="86"/>
    </location>
</feature>
<dbReference type="NCBIfam" id="TIGR00114">
    <property type="entry name" value="lumazine-synth"/>
    <property type="match status" value="1"/>
</dbReference>
<dbReference type="GO" id="GO:0009231">
    <property type="term" value="P:riboflavin biosynthetic process"/>
    <property type="evidence" value="ECO:0007669"/>
    <property type="project" value="UniProtKB-UniRule"/>
</dbReference>
<comment type="similarity">
    <text evidence="2 7">Belongs to the DMRL synthase family.</text>
</comment>
<evidence type="ECO:0000256" key="3">
    <source>
        <dbReference type="ARBA" id="ARBA00012664"/>
    </source>
</evidence>
<protein>
    <recommendedName>
        <fullName evidence="3 7">6,7-dimethyl-8-ribityllumazine synthase</fullName>
        <shortName evidence="7">DMRL synthase</shortName>
        <shortName evidence="7">LS</shortName>
        <shortName evidence="7">Lumazine synthase</shortName>
        <ecNumber evidence="3 7">2.5.1.78</ecNumber>
    </recommendedName>
</protein>
<dbReference type="PANTHER" id="PTHR21058:SF0">
    <property type="entry name" value="6,7-DIMETHYL-8-RIBITYLLUMAZINE SYNTHASE"/>
    <property type="match status" value="1"/>
</dbReference>
<dbReference type="RefSeq" id="WP_056992283.1">
    <property type="nucleotide sequence ID" value="NZ_JQCE01000005.1"/>
</dbReference>
<comment type="catalytic activity">
    <reaction evidence="6 7">
        <text>(2S)-2-hydroxy-3-oxobutyl phosphate + 5-amino-6-(D-ribitylamino)uracil = 6,7-dimethyl-8-(1-D-ribityl)lumazine + phosphate + 2 H2O + H(+)</text>
        <dbReference type="Rhea" id="RHEA:26152"/>
        <dbReference type="ChEBI" id="CHEBI:15377"/>
        <dbReference type="ChEBI" id="CHEBI:15378"/>
        <dbReference type="ChEBI" id="CHEBI:15934"/>
        <dbReference type="ChEBI" id="CHEBI:43474"/>
        <dbReference type="ChEBI" id="CHEBI:58201"/>
        <dbReference type="ChEBI" id="CHEBI:58830"/>
        <dbReference type="EC" id="2.5.1.78"/>
    </reaction>
</comment>
<feature type="binding site" evidence="7">
    <location>
        <begin position="54"/>
        <end position="56"/>
    </location>
    <ligand>
        <name>5-amino-6-(D-ribitylamino)uracil</name>
        <dbReference type="ChEBI" id="CHEBI:15934"/>
    </ligand>
</feature>
<dbReference type="Gene3D" id="3.40.50.960">
    <property type="entry name" value="Lumazine/riboflavin synthase"/>
    <property type="match status" value="1"/>
</dbReference>
<gene>
    <name evidence="7" type="primary">ribH</name>
    <name evidence="8" type="ORF">IV56_GL001572</name>
</gene>
<feature type="binding site" evidence="7">
    <location>
        <begin position="83"/>
        <end position="84"/>
    </location>
    <ligand>
        <name>(2S)-2-hydroxy-3-oxobutyl phosphate</name>
        <dbReference type="ChEBI" id="CHEBI:58830"/>
    </ligand>
</feature>
<sequence length="152" mass="15840">MMQAQLQGQGKKIGIVVAQFNDLVTDRLLNGATNTLNQFGVAPADIEIIKVPGAFEIPRMARILGESKQVDGVIALGAVVRGETPHFDYVCDATARGIAEVSLNGPVPVMFGVLTTDTMAQALNRAGGKGGNKGSDCATGVLQMISLQAQMA</sequence>
<dbReference type="CDD" id="cd09209">
    <property type="entry name" value="Lumazine_synthase-I"/>
    <property type="match status" value="1"/>
</dbReference>
<keyword evidence="9" id="KW-1185">Reference proteome</keyword>
<comment type="pathway">
    <text evidence="1 7">Cofactor biosynthesis; riboflavin biosynthesis; riboflavin from 2-hydroxy-3-oxobutyl phosphate and 5-amino-6-(D-ribitylamino)uracil: step 1/2.</text>
</comment>
<evidence type="ECO:0000313" key="9">
    <source>
        <dbReference type="Proteomes" id="UP000050969"/>
    </source>
</evidence>
<feature type="binding site" evidence="7">
    <location>
        <position position="111"/>
    </location>
    <ligand>
        <name>5-amino-6-(D-ribitylamino)uracil</name>
        <dbReference type="ChEBI" id="CHEBI:15934"/>
    </ligand>
</feature>
<dbReference type="AlphaFoldDB" id="A0A0R2MYB0"/>
<dbReference type="EMBL" id="JQCE01000005">
    <property type="protein sequence ID" value="KRO18438.1"/>
    <property type="molecule type" value="Genomic_DNA"/>
</dbReference>
<dbReference type="PANTHER" id="PTHR21058">
    <property type="entry name" value="6,7-DIMETHYL-8-RIBITYLLUMAZINE SYNTHASE DMRL SYNTHASE LUMAZINE SYNTHASE"/>
    <property type="match status" value="1"/>
</dbReference>
<evidence type="ECO:0000313" key="8">
    <source>
        <dbReference type="EMBL" id="KRO18438.1"/>
    </source>
</evidence>
<evidence type="ECO:0000256" key="6">
    <source>
        <dbReference type="ARBA" id="ARBA00048785"/>
    </source>
</evidence>
<accession>A0A0R2MYB0</accession>
<evidence type="ECO:0000256" key="2">
    <source>
        <dbReference type="ARBA" id="ARBA00007424"/>
    </source>
</evidence>
<evidence type="ECO:0000256" key="4">
    <source>
        <dbReference type="ARBA" id="ARBA00022619"/>
    </source>
</evidence>
<dbReference type="UniPathway" id="UPA00275">
    <property type="reaction ID" value="UER00404"/>
</dbReference>
<organism evidence="8 9">
    <name type="scientific">Lacticaseibacillus saniviri JCM 17471 = DSM 24301</name>
    <dbReference type="NCBI Taxonomy" id="1293598"/>
    <lineage>
        <taxon>Bacteria</taxon>
        <taxon>Bacillati</taxon>
        <taxon>Bacillota</taxon>
        <taxon>Bacilli</taxon>
        <taxon>Lactobacillales</taxon>
        <taxon>Lactobacillaceae</taxon>
        <taxon>Lacticaseibacillus</taxon>
    </lineage>
</organism>
<dbReference type="SUPFAM" id="SSF52121">
    <property type="entry name" value="Lumazine synthase"/>
    <property type="match status" value="1"/>
</dbReference>
<dbReference type="GO" id="GO:0005829">
    <property type="term" value="C:cytosol"/>
    <property type="evidence" value="ECO:0007669"/>
    <property type="project" value="TreeGrafter"/>
</dbReference>
<comment type="function">
    <text evidence="7">Catalyzes the formation of 6,7-dimethyl-8-ribityllumazine by condensation of 5-amino-6-(D-ribitylamino)uracil with 3,4-dihydroxy-2-butanone 4-phosphate. This is the penultimate step in the biosynthesis of riboflavin.</text>
</comment>
<dbReference type="GO" id="GO:0000906">
    <property type="term" value="F:6,7-dimethyl-8-ribityllumazine synthase activity"/>
    <property type="evidence" value="ECO:0007669"/>
    <property type="project" value="UniProtKB-UniRule"/>
</dbReference>
<feature type="binding site" evidence="7">
    <location>
        <position position="20"/>
    </location>
    <ligand>
        <name>5-amino-6-(D-ribitylamino)uracil</name>
        <dbReference type="ChEBI" id="CHEBI:15934"/>
    </ligand>
</feature>
<feature type="binding site" evidence="7">
    <location>
        <begin position="78"/>
        <end position="80"/>
    </location>
    <ligand>
        <name>5-amino-6-(D-ribitylamino)uracil</name>
        <dbReference type="ChEBI" id="CHEBI:15934"/>
    </ligand>
</feature>
<dbReference type="Pfam" id="PF00885">
    <property type="entry name" value="DMRL_synthase"/>
    <property type="match status" value="1"/>
</dbReference>
<keyword evidence="5 7" id="KW-0808">Transferase</keyword>
<dbReference type="HAMAP" id="MF_00178">
    <property type="entry name" value="Lumazine_synth"/>
    <property type="match status" value="1"/>
</dbReference>
<dbReference type="STRING" id="1293598.IV56_GL001572"/>
<name>A0A0R2MYB0_9LACO</name>
<evidence type="ECO:0000256" key="5">
    <source>
        <dbReference type="ARBA" id="ARBA00022679"/>
    </source>
</evidence>
<dbReference type="InterPro" id="IPR036467">
    <property type="entry name" value="LS/RS_sf"/>
</dbReference>
<reference evidence="8 9" key="1">
    <citation type="journal article" date="2015" name="Genome Announc.">
        <title>Expanding the biotechnology potential of lactobacilli through comparative genomics of 213 strains and associated genera.</title>
        <authorList>
            <person name="Sun Z."/>
            <person name="Harris H.M."/>
            <person name="McCann A."/>
            <person name="Guo C."/>
            <person name="Argimon S."/>
            <person name="Zhang W."/>
            <person name="Yang X."/>
            <person name="Jeffery I.B."/>
            <person name="Cooney J.C."/>
            <person name="Kagawa T.F."/>
            <person name="Liu W."/>
            <person name="Song Y."/>
            <person name="Salvetti E."/>
            <person name="Wrobel A."/>
            <person name="Rasinkangas P."/>
            <person name="Parkhill J."/>
            <person name="Rea M.C."/>
            <person name="O'Sullivan O."/>
            <person name="Ritari J."/>
            <person name="Douillard F.P."/>
            <person name="Paul Ross R."/>
            <person name="Yang R."/>
            <person name="Briner A.E."/>
            <person name="Felis G.E."/>
            <person name="de Vos W.M."/>
            <person name="Barrangou R."/>
            <person name="Klaenhammer T.R."/>
            <person name="Caufield P.W."/>
            <person name="Cui Y."/>
            <person name="Zhang H."/>
            <person name="O'Toole P.W."/>
        </authorList>
    </citation>
    <scope>NUCLEOTIDE SEQUENCE [LARGE SCALE GENOMIC DNA]</scope>
    <source>
        <strain evidence="8 9">DSM 24301</strain>
    </source>
</reference>
<comment type="caution">
    <text evidence="8">The sequence shown here is derived from an EMBL/GenBank/DDBJ whole genome shotgun (WGS) entry which is preliminary data.</text>
</comment>
<evidence type="ECO:0000256" key="7">
    <source>
        <dbReference type="HAMAP-Rule" id="MF_00178"/>
    </source>
</evidence>
<keyword evidence="4 7" id="KW-0686">Riboflavin biosynthesis</keyword>
<dbReference type="EC" id="2.5.1.78" evidence="3 7"/>
<dbReference type="InterPro" id="IPR002180">
    <property type="entry name" value="LS/RS"/>
</dbReference>
<dbReference type="GO" id="GO:0009349">
    <property type="term" value="C:riboflavin synthase complex"/>
    <property type="evidence" value="ECO:0007669"/>
    <property type="project" value="UniProtKB-UniRule"/>
</dbReference>
<dbReference type="PATRIC" id="fig|1293598.4.peg.1638"/>
<proteinExistence type="inferred from homology"/>
<evidence type="ECO:0000256" key="1">
    <source>
        <dbReference type="ARBA" id="ARBA00004917"/>
    </source>
</evidence>
<dbReference type="InterPro" id="IPR034964">
    <property type="entry name" value="LS"/>
</dbReference>
<dbReference type="Proteomes" id="UP000050969">
    <property type="component" value="Unassembled WGS sequence"/>
</dbReference>